<evidence type="ECO:0000313" key="2">
    <source>
        <dbReference type="EMBL" id="KAK1842807.1"/>
    </source>
</evidence>
<name>A0AAD9ECM4_9PEZI</name>
<dbReference type="Proteomes" id="UP001243330">
    <property type="component" value="Unassembled WGS sequence"/>
</dbReference>
<organism evidence="2 3">
    <name type="scientific">Colletotrichum chrysophilum</name>
    <dbReference type="NCBI Taxonomy" id="1836956"/>
    <lineage>
        <taxon>Eukaryota</taxon>
        <taxon>Fungi</taxon>
        <taxon>Dikarya</taxon>
        <taxon>Ascomycota</taxon>
        <taxon>Pezizomycotina</taxon>
        <taxon>Sordariomycetes</taxon>
        <taxon>Hypocreomycetidae</taxon>
        <taxon>Glomerellales</taxon>
        <taxon>Glomerellaceae</taxon>
        <taxon>Colletotrichum</taxon>
        <taxon>Colletotrichum gloeosporioides species complex</taxon>
    </lineage>
</organism>
<dbReference type="AlphaFoldDB" id="A0AAD9ECM4"/>
<evidence type="ECO:0000256" key="1">
    <source>
        <dbReference type="SAM" id="MobiDB-lite"/>
    </source>
</evidence>
<feature type="region of interest" description="Disordered" evidence="1">
    <location>
        <begin position="129"/>
        <end position="172"/>
    </location>
</feature>
<protein>
    <submittedName>
        <fullName evidence="2">Uncharacterized protein</fullName>
    </submittedName>
</protein>
<gene>
    <name evidence="2" type="ORF">CCHR01_14552</name>
</gene>
<accession>A0AAD9ECM4</accession>
<dbReference type="EMBL" id="JAQOWY010000393">
    <property type="protein sequence ID" value="KAK1842807.1"/>
    <property type="molecule type" value="Genomic_DNA"/>
</dbReference>
<evidence type="ECO:0000313" key="3">
    <source>
        <dbReference type="Proteomes" id="UP001243330"/>
    </source>
</evidence>
<sequence>MTGIKTFYLCGDFRDDRLFIIEIHTGFSRKSRLGSRPGILLRNGTDSKDLIIATAGGESEFAARAFAVNSTTNIFLPPLEPRANLHDMDTETMRASVSAEKVAFLFSIEVGEKQQRERFEWRKLKKGEGNEAKSGGFRLVQVSKRHGRPQTSSEIASESADGGPSSSRAADENHESLALLSWSSGLSKMTRRFLLRLQTSAASMGHLCL</sequence>
<keyword evidence="3" id="KW-1185">Reference proteome</keyword>
<proteinExistence type="predicted"/>
<comment type="caution">
    <text evidence="2">The sequence shown here is derived from an EMBL/GenBank/DDBJ whole genome shotgun (WGS) entry which is preliminary data.</text>
</comment>
<reference evidence="2" key="1">
    <citation type="submission" date="2023-01" db="EMBL/GenBank/DDBJ databases">
        <title>Colletotrichum chrysophilum M932 genome sequence.</title>
        <authorList>
            <person name="Baroncelli R."/>
        </authorList>
    </citation>
    <scope>NUCLEOTIDE SEQUENCE</scope>
    <source>
        <strain evidence="2">M932</strain>
    </source>
</reference>